<dbReference type="UniPathway" id="UPA00358">
    <property type="reaction ID" value="UER00476"/>
</dbReference>
<comment type="subcellular location">
    <subcellularLocation>
        <location evidence="4">Cytoplasm</location>
    </subcellularLocation>
</comment>
<dbReference type="RefSeq" id="WP_062951084.1">
    <property type="nucleotide sequence ID" value="NZ_LPVY01000008.1"/>
</dbReference>
<evidence type="ECO:0000256" key="4">
    <source>
        <dbReference type="HAMAP-Rule" id="MF_00057"/>
    </source>
</evidence>
<keyword evidence="4" id="KW-0963">Cytoplasm</keyword>
<evidence type="ECO:0000313" key="5">
    <source>
        <dbReference type="EMBL" id="KZB65685.1"/>
    </source>
</evidence>
<comment type="pathway">
    <text evidence="4">Nucleotide-sugar biosynthesis; CMP-3-deoxy-D-manno-octulosonate biosynthesis; CMP-3-deoxy-D-manno-octulosonate from 3-deoxy-D-manno-octulosonate and CTP: step 1/1.</text>
</comment>
<evidence type="ECO:0000256" key="2">
    <source>
        <dbReference type="ARBA" id="ARBA00022695"/>
    </source>
</evidence>
<keyword evidence="1 4" id="KW-0808">Transferase</keyword>
<dbReference type="GO" id="GO:0033468">
    <property type="term" value="P:CMP-keto-3-deoxy-D-manno-octulosonic acid biosynthetic process"/>
    <property type="evidence" value="ECO:0007669"/>
    <property type="project" value="UniProtKB-UniRule"/>
</dbReference>
<dbReference type="Pfam" id="PF02348">
    <property type="entry name" value="CTP_transf_3"/>
    <property type="match status" value="1"/>
</dbReference>
<dbReference type="InterPro" id="IPR004528">
    <property type="entry name" value="KdsB"/>
</dbReference>
<dbReference type="AlphaFoldDB" id="A0A154L688"/>
<comment type="function">
    <text evidence="4">Activates KDO (a required 8-carbon sugar) for incorporation into bacterial lipopolysaccharide in Gram-negative bacteria.</text>
</comment>
<comment type="caution">
    <text evidence="5">The sequence shown here is derived from an EMBL/GenBank/DDBJ whole genome shotgun (WGS) entry which is preliminary data.</text>
</comment>
<evidence type="ECO:0000313" key="6">
    <source>
        <dbReference type="Proteomes" id="UP000076335"/>
    </source>
</evidence>
<organism evidence="5 6">
    <name type="scientific">Thalassospira lucentensis</name>
    <dbReference type="NCBI Taxonomy" id="168935"/>
    <lineage>
        <taxon>Bacteria</taxon>
        <taxon>Pseudomonadati</taxon>
        <taxon>Pseudomonadota</taxon>
        <taxon>Alphaproteobacteria</taxon>
        <taxon>Rhodospirillales</taxon>
        <taxon>Thalassospiraceae</taxon>
        <taxon>Thalassospira</taxon>
    </lineage>
</organism>
<dbReference type="CDD" id="cd02517">
    <property type="entry name" value="CMP-KDO-Synthetase"/>
    <property type="match status" value="1"/>
</dbReference>
<dbReference type="SUPFAM" id="SSF53448">
    <property type="entry name" value="Nucleotide-diphospho-sugar transferases"/>
    <property type="match status" value="1"/>
</dbReference>
<protein>
    <recommendedName>
        <fullName evidence="4">3-deoxy-manno-octulosonate cytidylyltransferase</fullName>
        <ecNumber evidence="4">2.7.7.38</ecNumber>
    </recommendedName>
    <alternativeName>
        <fullName evidence="4">CMP-2-keto-3-deoxyoctulosonic acid synthase</fullName>
        <shortName evidence="4">CKS</shortName>
        <shortName evidence="4">CMP-KDO synthase</shortName>
    </alternativeName>
</protein>
<accession>A0A154L688</accession>
<evidence type="ECO:0000256" key="3">
    <source>
        <dbReference type="ARBA" id="ARBA00022985"/>
    </source>
</evidence>
<proteinExistence type="inferred from homology"/>
<evidence type="ECO:0000256" key="1">
    <source>
        <dbReference type="ARBA" id="ARBA00022679"/>
    </source>
</evidence>
<dbReference type="PANTHER" id="PTHR42866:SF2">
    <property type="entry name" value="3-DEOXY-MANNO-OCTULOSONATE CYTIDYLYLTRANSFERASE, MITOCHONDRIAL"/>
    <property type="match status" value="1"/>
</dbReference>
<keyword evidence="2 4" id="KW-0548">Nucleotidyltransferase</keyword>
<comment type="similarity">
    <text evidence="4">Belongs to the KdsB family.</text>
</comment>
<dbReference type="GO" id="GO:0009103">
    <property type="term" value="P:lipopolysaccharide biosynthetic process"/>
    <property type="evidence" value="ECO:0007669"/>
    <property type="project" value="UniProtKB-UniRule"/>
</dbReference>
<dbReference type="EMBL" id="LPVY01000008">
    <property type="protein sequence ID" value="KZB65685.1"/>
    <property type="molecule type" value="Genomic_DNA"/>
</dbReference>
<dbReference type="InterPro" id="IPR003329">
    <property type="entry name" value="Cytidylyl_trans"/>
</dbReference>
<reference evidence="5 6" key="1">
    <citation type="submission" date="2015-12" db="EMBL/GenBank/DDBJ databases">
        <title>Genome sequence of Thalassospira lucentensis MCCC 1A02072.</title>
        <authorList>
            <person name="Lu L."/>
            <person name="Lai Q."/>
            <person name="Shao Z."/>
            <person name="Qian P."/>
        </authorList>
    </citation>
    <scope>NUCLEOTIDE SEQUENCE [LARGE SCALE GENOMIC DNA]</scope>
    <source>
        <strain evidence="5 6">MCCC 1A02072</strain>
    </source>
</reference>
<dbReference type="NCBIfam" id="NF003948">
    <property type="entry name" value="PRK05450.1-1"/>
    <property type="match status" value="1"/>
</dbReference>
<dbReference type="HAMAP" id="MF_00057">
    <property type="entry name" value="KdsB"/>
    <property type="match status" value="1"/>
</dbReference>
<keyword evidence="3 4" id="KW-0448">Lipopolysaccharide biosynthesis</keyword>
<dbReference type="Gene3D" id="3.90.550.10">
    <property type="entry name" value="Spore Coat Polysaccharide Biosynthesis Protein SpsA, Chain A"/>
    <property type="match status" value="1"/>
</dbReference>
<dbReference type="GO" id="GO:0008690">
    <property type="term" value="F:3-deoxy-manno-octulosonate cytidylyltransferase activity"/>
    <property type="evidence" value="ECO:0007669"/>
    <property type="project" value="UniProtKB-UniRule"/>
</dbReference>
<dbReference type="NCBIfam" id="NF003952">
    <property type="entry name" value="PRK05450.1-5"/>
    <property type="match status" value="1"/>
</dbReference>
<dbReference type="InterPro" id="IPR029044">
    <property type="entry name" value="Nucleotide-diphossugar_trans"/>
</dbReference>
<dbReference type="PANTHER" id="PTHR42866">
    <property type="entry name" value="3-DEOXY-MANNO-OCTULOSONATE CYTIDYLYLTRANSFERASE"/>
    <property type="match status" value="1"/>
</dbReference>
<name>A0A154L688_9PROT</name>
<dbReference type="Proteomes" id="UP000076335">
    <property type="component" value="Unassembled WGS sequence"/>
</dbReference>
<gene>
    <name evidence="4" type="primary">kdsB</name>
    <name evidence="5" type="ORF">AUP42_17080</name>
</gene>
<dbReference type="OrthoDB" id="9815559at2"/>
<dbReference type="EC" id="2.7.7.38" evidence="4"/>
<sequence length="246" mass="26295">MTTPRNPVVVIPARMASTRLPNKPLADIHGEPMIVHVWRRATEAGIGPVIVACAEQEIVDAVTAAGGIAVLTDPDLPSGSDRVHQALQSFDPDGKYDAVVNVQGDLPTIDAADIRAVFEPLADPNVDIATLAAAITREEERTNPNVVKAVAAFGAGRVARALYFTRATAPHGDGPLYHHIGLYTYRRAALDRFVSLPPAELEMREKLEQLRALENGMVIAVALVNGVPLGVDTPEDLERARLVLGA</sequence>
<dbReference type="NCBIfam" id="TIGR00466">
    <property type="entry name" value="kdsB"/>
    <property type="match status" value="1"/>
</dbReference>
<comment type="catalytic activity">
    <reaction evidence="4">
        <text>3-deoxy-alpha-D-manno-oct-2-ulosonate + CTP = CMP-3-deoxy-beta-D-manno-octulosonate + diphosphate</text>
        <dbReference type="Rhea" id="RHEA:23448"/>
        <dbReference type="ChEBI" id="CHEBI:33019"/>
        <dbReference type="ChEBI" id="CHEBI:37563"/>
        <dbReference type="ChEBI" id="CHEBI:85986"/>
        <dbReference type="ChEBI" id="CHEBI:85987"/>
        <dbReference type="EC" id="2.7.7.38"/>
    </reaction>
</comment>
<dbReference type="GO" id="GO:0005829">
    <property type="term" value="C:cytosol"/>
    <property type="evidence" value="ECO:0007669"/>
    <property type="project" value="TreeGrafter"/>
</dbReference>